<feature type="domain" description="DUF5723" evidence="1">
    <location>
        <begin position="41"/>
        <end position="442"/>
    </location>
</feature>
<reference evidence="2" key="1">
    <citation type="submission" date="2023-07" db="EMBL/GenBank/DDBJ databases">
        <title>Genomic Encyclopedia of Type Strains, Phase IV (KMG-IV): sequencing the most valuable type-strain genomes for metagenomic binning, comparative biology and taxonomic classification.</title>
        <authorList>
            <person name="Goeker M."/>
        </authorList>
    </citation>
    <scope>NUCLEOTIDE SEQUENCE</scope>
    <source>
        <strain evidence="2">DSM 26174</strain>
    </source>
</reference>
<accession>A0AAE3XNR3</accession>
<dbReference type="Proteomes" id="UP001185092">
    <property type="component" value="Unassembled WGS sequence"/>
</dbReference>
<dbReference type="InterPro" id="IPR043781">
    <property type="entry name" value="DUF5723"/>
</dbReference>
<evidence type="ECO:0000259" key="1">
    <source>
        <dbReference type="Pfam" id="PF18990"/>
    </source>
</evidence>
<gene>
    <name evidence="2" type="ORF">HNQ88_002287</name>
</gene>
<name>A0AAE3XNR3_9BACT</name>
<dbReference type="RefSeq" id="WP_309938843.1">
    <property type="nucleotide sequence ID" value="NZ_AP025305.1"/>
</dbReference>
<proteinExistence type="predicted"/>
<organism evidence="2 3">
    <name type="scientific">Aureibacter tunicatorum</name>
    <dbReference type="NCBI Taxonomy" id="866807"/>
    <lineage>
        <taxon>Bacteria</taxon>
        <taxon>Pseudomonadati</taxon>
        <taxon>Bacteroidota</taxon>
        <taxon>Cytophagia</taxon>
        <taxon>Cytophagales</taxon>
        <taxon>Persicobacteraceae</taxon>
        <taxon>Aureibacter</taxon>
    </lineage>
</organism>
<dbReference type="Pfam" id="PF18990">
    <property type="entry name" value="DUF5723"/>
    <property type="match status" value="1"/>
</dbReference>
<comment type="caution">
    <text evidence="2">The sequence shown here is derived from an EMBL/GenBank/DDBJ whole genome shotgun (WGS) entry which is preliminary data.</text>
</comment>
<keyword evidence="3" id="KW-1185">Reference proteome</keyword>
<evidence type="ECO:0000313" key="3">
    <source>
        <dbReference type="Proteomes" id="UP001185092"/>
    </source>
</evidence>
<evidence type="ECO:0000313" key="2">
    <source>
        <dbReference type="EMBL" id="MDR6239250.1"/>
    </source>
</evidence>
<protein>
    <recommendedName>
        <fullName evidence="1">DUF5723 domain-containing protein</fullName>
    </recommendedName>
</protein>
<sequence>MRFIVSLIFSTFCISTHAYSQNYQGAGEDNFSGVLSPVFQPAAIVDYPGKFDFLITGGSLHAASNAVTLTRTSHFLDFDFNDIDYIKEIHNRKRYGYQEADILLPSFLYKWNTQNAISLSFRTRQASSMHGVTPDIVNNLIKDHENTNTPNTGEQDRMVENQSGAANTMSWQEINITYARTIIEDRYKRISIGATPKVLIGIAAIHSQVYDMTIGYDQTDNRYVNDIQARYGMSSNLNEAGEEDWKFKPAGGLSLGLDLGFRYEKKKPKSNCPTYGQSKRNYISQKDLLSEFRDYEYRIDVSVKDIGRVLFNESENSATINGLIDPFAYISGDQFRNIKTPEQLKDTLATMMVLNTNPEKFYMSLPTSLSVNIDYNLENDFYVNLGMSVDISSIIIAKHYLKRPNSFNITPRWETHLIAVSLPNYFNTFGEYQMGLGMRVGPITAGINNILPFTGKDTFASAGAYVAFKSFIWPRKENPYEIPCP</sequence>
<dbReference type="EMBL" id="JAVDQD010000002">
    <property type="protein sequence ID" value="MDR6239250.1"/>
    <property type="molecule type" value="Genomic_DNA"/>
</dbReference>
<dbReference type="AlphaFoldDB" id="A0AAE3XNR3"/>